<evidence type="ECO:0000256" key="7">
    <source>
        <dbReference type="SAM" id="SignalP"/>
    </source>
</evidence>
<dbReference type="PANTHER" id="PTHR30632">
    <property type="entry name" value="MOLYBDATE-BINDING PERIPLASMIC PROTEIN"/>
    <property type="match status" value="1"/>
</dbReference>
<sequence length="265" mass="27634">MQQRRGFVLGLVLASAFAVSARAEQPAASTAGATSTVTTFAAASLTNAFQDIGKAYEAKGKPAPRFSFAASSALAKQMEAGAPASIFASADLKWMDYTDGKGLTLKDTRVVPIGNALVLVAPADKAQPVAISKGMDIEALLGANGRIATGLTDSVPVGIYAKTAFTTLGLWDKVAPRIVGAESVRAALTLVERGEVPYGVVYATDAAIAKNVKVVAVFPADSHPPVEYPFALVKGQDTPAAKDFFAFLTGPEAKEIYKKYGFTVR</sequence>
<dbReference type="NCBIfam" id="NF007958">
    <property type="entry name" value="PRK10677.1"/>
    <property type="match status" value="1"/>
</dbReference>
<dbReference type="EMBL" id="RCTF01000014">
    <property type="protein sequence ID" value="RLP75896.1"/>
    <property type="molecule type" value="Genomic_DNA"/>
</dbReference>
<evidence type="ECO:0000313" key="9">
    <source>
        <dbReference type="Proteomes" id="UP000269692"/>
    </source>
</evidence>
<gene>
    <name evidence="8" type="ORF">D9R14_16135</name>
</gene>
<feature type="binding site" evidence="6">
    <location>
        <position position="202"/>
    </location>
    <ligand>
        <name>molybdate</name>
        <dbReference type="ChEBI" id="CHEBI:36264"/>
    </ligand>
</feature>
<feature type="signal peptide" evidence="7">
    <location>
        <begin position="1"/>
        <end position="23"/>
    </location>
</feature>
<dbReference type="GO" id="GO:0030973">
    <property type="term" value="F:molybdate ion binding"/>
    <property type="evidence" value="ECO:0007669"/>
    <property type="project" value="TreeGrafter"/>
</dbReference>
<evidence type="ECO:0000256" key="1">
    <source>
        <dbReference type="ARBA" id="ARBA00009175"/>
    </source>
</evidence>
<dbReference type="AlphaFoldDB" id="A0A3L7A6D6"/>
<comment type="caution">
    <text evidence="8">The sequence shown here is derived from an EMBL/GenBank/DDBJ whole genome shotgun (WGS) entry which is preliminary data.</text>
</comment>
<dbReference type="Pfam" id="PF13531">
    <property type="entry name" value="SBP_bac_11"/>
    <property type="match status" value="1"/>
</dbReference>
<accession>A0A3L7A6D6</accession>
<dbReference type="Gene3D" id="3.40.190.10">
    <property type="entry name" value="Periplasmic binding protein-like II"/>
    <property type="match status" value="2"/>
</dbReference>
<evidence type="ECO:0000256" key="4">
    <source>
        <dbReference type="ARBA" id="ARBA00022729"/>
    </source>
</evidence>
<protein>
    <submittedName>
        <fullName evidence="8">Molybdate ABC transporter substrate-binding protein</fullName>
    </submittedName>
</protein>
<evidence type="ECO:0000256" key="2">
    <source>
        <dbReference type="ARBA" id="ARBA00022505"/>
    </source>
</evidence>
<keyword evidence="3 6" id="KW-0479">Metal-binding</keyword>
<dbReference type="GO" id="GO:1901359">
    <property type="term" value="F:tungstate binding"/>
    <property type="evidence" value="ECO:0007669"/>
    <property type="project" value="UniProtKB-ARBA"/>
</dbReference>
<proteinExistence type="inferred from homology"/>
<dbReference type="GO" id="GO:0030288">
    <property type="term" value="C:outer membrane-bounded periplasmic space"/>
    <property type="evidence" value="ECO:0007669"/>
    <property type="project" value="TreeGrafter"/>
</dbReference>
<evidence type="ECO:0000256" key="3">
    <source>
        <dbReference type="ARBA" id="ARBA00022723"/>
    </source>
</evidence>
<feature type="chain" id="PRO_5018003330" evidence="7">
    <location>
        <begin position="24"/>
        <end position="265"/>
    </location>
</feature>
<dbReference type="OrthoDB" id="9785015at2"/>
<name>A0A3L7A6D6_9HYPH</name>
<dbReference type="InterPro" id="IPR050682">
    <property type="entry name" value="ModA/WtpA"/>
</dbReference>
<dbReference type="FunFam" id="3.40.190.10:FF:000035">
    <property type="entry name" value="Molybdate ABC transporter substrate-binding protein"/>
    <property type="match status" value="1"/>
</dbReference>
<dbReference type="Proteomes" id="UP000269692">
    <property type="component" value="Unassembled WGS sequence"/>
</dbReference>
<dbReference type="GO" id="GO:0046872">
    <property type="term" value="F:metal ion binding"/>
    <property type="evidence" value="ECO:0007669"/>
    <property type="project" value="UniProtKB-KW"/>
</dbReference>
<keyword evidence="4 7" id="KW-0732">Signal</keyword>
<keyword evidence="2 6" id="KW-0500">Molybdenum</keyword>
<dbReference type="GO" id="GO:0015689">
    <property type="term" value="P:molybdate ion transport"/>
    <property type="evidence" value="ECO:0007669"/>
    <property type="project" value="InterPro"/>
</dbReference>
<evidence type="ECO:0000256" key="6">
    <source>
        <dbReference type="PIRSR" id="PIRSR004846-1"/>
    </source>
</evidence>
<comment type="subunit">
    <text evidence="5">The complex is composed of two ATP-binding proteins (ModC), two transmembrane proteins (ModB) and a solute-binding protein (ModA).</text>
</comment>
<feature type="binding site" evidence="6">
    <location>
        <position position="71"/>
    </location>
    <ligand>
        <name>molybdate</name>
        <dbReference type="ChEBI" id="CHEBI:36264"/>
    </ligand>
</feature>
<dbReference type="InterPro" id="IPR005950">
    <property type="entry name" value="ModA"/>
</dbReference>
<feature type="binding site" evidence="6">
    <location>
        <position position="44"/>
    </location>
    <ligand>
        <name>molybdate</name>
        <dbReference type="ChEBI" id="CHEBI:36264"/>
    </ligand>
</feature>
<evidence type="ECO:0000313" key="8">
    <source>
        <dbReference type="EMBL" id="RLP75896.1"/>
    </source>
</evidence>
<evidence type="ECO:0000256" key="5">
    <source>
        <dbReference type="ARBA" id="ARBA00062515"/>
    </source>
</evidence>
<comment type="similarity">
    <text evidence="1">Belongs to the bacterial solute-binding protein ModA family.</text>
</comment>
<feature type="binding site" evidence="6">
    <location>
        <position position="184"/>
    </location>
    <ligand>
        <name>molybdate</name>
        <dbReference type="ChEBI" id="CHEBI:36264"/>
    </ligand>
</feature>
<dbReference type="PANTHER" id="PTHR30632:SF17">
    <property type="entry name" value="MOLYBDATE-BINDING PROTEIN MODA"/>
    <property type="match status" value="1"/>
</dbReference>
<dbReference type="NCBIfam" id="TIGR01256">
    <property type="entry name" value="modA"/>
    <property type="match status" value="1"/>
</dbReference>
<keyword evidence="9" id="KW-1185">Reference proteome</keyword>
<dbReference type="SUPFAM" id="SSF53850">
    <property type="entry name" value="Periplasmic binding protein-like II"/>
    <property type="match status" value="1"/>
</dbReference>
<organism evidence="8 9">
    <name type="scientific">Xanthobacter tagetidis</name>
    <dbReference type="NCBI Taxonomy" id="60216"/>
    <lineage>
        <taxon>Bacteria</taxon>
        <taxon>Pseudomonadati</taxon>
        <taxon>Pseudomonadota</taxon>
        <taxon>Alphaproteobacteria</taxon>
        <taxon>Hyphomicrobiales</taxon>
        <taxon>Xanthobacteraceae</taxon>
        <taxon>Xanthobacter</taxon>
    </lineage>
</organism>
<reference evidence="8 9" key="1">
    <citation type="submission" date="2018-10" db="EMBL/GenBank/DDBJ databases">
        <title>Xanthobacter tagetidis genome sequencing and assembly.</title>
        <authorList>
            <person name="Maclea K.S."/>
            <person name="Goen A.E."/>
            <person name="Fatima S.A."/>
        </authorList>
    </citation>
    <scope>NUCLEOTIDE SEQUENCE [LARGE SCALE GENOMIC DNA]</scope>
    <source>
        <strain evidence="8 9">ATCC 700314</strain>
    </source>
</reference>
<dbReference type="CDD" id="cd13536">
    <property type="entry name" value="PBP2_EcModA"/>
    <property type="match status" value="1"/>
</dbReference>
<dbReference type="PIRSF" id="PIRSF004846">
    <property type="entry name" value="ModA"/>
    <property type="match status" value="1"/>
</dbReference>